<gene>
    <name evidence="2" type="ORF">CesoFtcFv8_026082</name>
</gene>
<reference evidence="2 3" key="1">
    <citation type="journal article" date="2023" name="Mol. Biol. Evol.">
        <title>Genomics of Secondarily Temperate Adaptation in the Only Non-Antarctic Icefish.</title>
        <authorList>
            <person name="Rivera-Colon A.G."/>
            <person name="Rayamajhi N."/>
            <person name="Minhas B.F."/>
            <person name="Madrigal G."/>
            <person name="Bilyk K.T."/>
            <person name="Yoon V."/>
            <person name="Hune M."/>
            <person name="Gregory S."/>
            <person name="Cheng C.H.C."/>
            <person name="Catchen J.M."/>
        </authorList>
    </citation>
    <scope>NUCLEOTIDE SEQUENCE [LARGE SCALE GENOMIC DNA]</scope>
    <source>
        <strain evidence="2">JC2023a</strain>
    </source>
</reference>
<protein>
    <submittedName>
        <fullName evidence="2">Uncharacterized protein</fullName>
    </submittedName>
</protein>
<evidence type="ECO:0000313" key="2">
    <source>
        <dbReference type="EMBL" id="KAK5876759.1"/>
    </source>
</evidence>
<dbReference type="EMBL" id="JAULUE010002067">
    <property type="protein sequence ID" value="KAK5876759.1"/>
    <property type="molecule type" value="Genomic_DNA"/>
</dbReference>
<evidence type="ECO:0000313" key="3">
    <source>
        <dbReference type="Proteomes" id="UP001335648"/>
    </source>
</evidence>
<sequence length="69" mass="7383">MQLPLRASTQSLSDSRDKSSIQSGAGGHTASIPAALRRQTPARGRHVKNVPEDMGWRDLQEDGGADLSL</sequence>
<dbReference type="Proteomes" id="UP001335648">
    <property type="component" value="Unassembled WGS sequence"/>
</dbReference>
<feature type="region of interest" description="Disordered" evidence="1">
    <location>
        <begin position="1"/>
        <end position="69"/>
    </location>
</feature>
<comment type="caution">
    <text evidence="2">The sequence shown here is derived from an EMBL/GenBank/DDBJ whole genome shotgun (WGS) entry which is preliminary data.</text>
</comment>
<keyword evidence="3" id="KW-1185">Reference proteome</keyword>
<organism evidence="2 3">
    <name type="scientific">Champsocephalus esox</name>
    <name type="common">pike icefish</name>
    <dbReference type="NCBI Taxonomy" id="159716"/>
    <lineage>
        <taxon>Eukaryota</taxon>
        <taxon>Metazoa</taxon>
        <taxon>Chordata</taxon>
        <taxon>Craniata</taxon>
        <taxon>Vertebrata</taxon>
        <taxon>Euteleostomi</taxon>
        <taxon>Actinopterygii</taxon>
        <taxon>Neopterygii</taxon>
        <taxon>Teleostei</taxon>
        <taxon>Neoteleostei</taxon>
        <taxon>Acanthomorphata</taxon>
        <taxon>Eupercaria</taxon>
        <taxon>Perciformes</taxon>
        <taxon>Notothenioidei</taxon>
        <taxon>Channichthyidae</taxon>
        <taxon>Champsocephalus</taxon>
    </lineage>
</organism>
<name>A0AAN8GET9_9TELE</name>
<proteinExistence type="predicted"/>
<dbReference type="AlphaFoldDB" id="A0AAN8GET9"/>
<accession>A0AAN8GET9</accession>
<evidence type="ECO:0000256" key="1">
    <source>
        <dbReference type="SAM" id="MobiDB-lite"/>
    </source>
</evidence>
<feature type="compositionally biased region" description="Basic and acidic residues" evidence="1">
    <location>
        <begin position="49"/>
        <end position="60"/>
    </location>
</feature>